<evidence type="ECO:0000256" key="4">
    <source>
        <dbReference type="ARBA" id="ARBA00022837"/>
    </source>
</evidence>
<dbReference type="GO" id="GO:0005975">
    <property type="term" value="P:carbohydrate metabolic process"/>
    <property type="evidence" value="ECO:0007669"/>
    <property type="project" value="InterPro"/>
</dbReference>
<dbReference type="InterPro" id="IPR015176">
    <property type="entry name" value="Lyase_N"/>
</dbReference>
<evidence type="ECO:0000256" key="1">
    <source>
        <dbReference type="ARBA" id="ARBA00001913"/>
    </source>
</evidence>
<dbReference type="SUPFAM" id="SSF48230">
    <property type="entry name" value="Chondroitin AC/alginate lyase"/>
    <property type="match status" value="1"/>
</dbReference>
<evidence type="ECO:0000256" key="5">
    <source>
        <dbReference type="ARBA" id="ARBA00023239"/>
    </source>
</evidence>
<dbReference type="SUPFAM" id="SSF49863">
    <property type="entry name" value="Hyaluronate lyase-like, C-terminal domain"/>
    <property type="match status" value="1"/>
</dbReference>
<dbReference type="GO" id="GO:0006027">
    <property type="term" value="P:glycosaminoglycan catabolic process"/>
    <property type="evidence" value="ECO:0007669"/>
    <property type="project" value="InterPro"/>
</dbReference>
<dbReference type="InterPro" id="IPR015177">
    <property type="entry name" value="Lyase_catalyt"/>
</dbReference>
<accession>A0A7W2M7Q3</accession>
<dbReference type="GO" id="GO:0005576">
    <property type="term" value="C:extracellular region"/>
    <property type="evidence" value="ECO:0007669"/>
    <property type="project" value="InterPro"/>
</dbReference>
<comment type="similarity">
    <text evidence="2">Belongs to the polysaccharide lyase 8 family.</text>
</comment>
<comment type="subunit">
    <text evidence="3">Monomer.</text>
</comment>
<evidence type="ECO:0000256" key="2">
    <source>
        <dbReference type="ARBA" id="ARBA00006699"/>
    </source>
</evidence>
<dbReference type="InterPro" id="IPR008979">
    <property type="entry name" value="Galactose-bd-like_sf"/>
</dbReference>
<dbReference type="Pfam" id="PF09092">
    <property type="entry name" value="Lyase_N"/>
    <property type="match status" value="1"/>
</dbReference>
<dbReference type="PANTHER" id="PTHR37322">
    <property type="match status" value="1"/>
</dbReference>
<dbReference type="AlphaFoldDB" id="A0A7W2M7Q3"/>
<dbReference type="GO" id="GO:0016837">
    <property type="term" value="F:carbon-oxygen lyase activity, acting on polysaccharides"/>
    <property type="evidence" value="ECO:0007669"/>
    <property type="project" value="UniProtKB-ARBA"/>
</dbReference>
<evidence type="ECO:0000256" key="3">
    <source>
        <dbReference type="ARBA" id="ARBA00011245"/>
    </source>
</evidence>
<keyword evidence="10" id="KW-1185">Reference proteome</keyword>
<dbReference type="Gene3D" id="1.50.10.100">
    <property type="entry name" value="Chondroitin AC/alginate lyase"/>
    <property type="match status" value="1"/>
</dbReference>
<dbReference type="InterPro" id="IPR003159">
    <property type="entry name" value="Lyase_8_central_dom"/>
</dbReference>
<evidence type="ECO:0000259" key="6">
    <source>
        <dbReference type="Pfam" id="PF02278"/>
    </source>
</evidence>
<comment type="cofactor">
    <cofactor evidence="1">
        <name>Ca(2+)</name>
        <dbReference type="ChEBI" id="CHEBI:29108"/>
    </cofactor>
</comment>
<dbReference type="InterPro" id="IPR011071">
    <property type="entry name" value="Lyase_8-like_C"/>
</dbReference>
<evidence type="ECO:0000313" key="9">
    <source>
        <dbReference type="EMBL" id="MBA6154041.1"/>
    </source>
</evidence>
<protein>
    <submittedName>
        <fullName evidence="9">Uncharacterized protein</fullName>
    </submittedName>
</protein>
<gene>
    <name evidence="9" type="ORF">H3Z82_15035</name>
</gene>
<keyword evidence="4" id="KW-0106">Calcium</keyword>
<dbReference type="SUPFAM" id="SSF74650">
    <property type="entry name" value="Galactose mutarotase-like"/>
    <property type="match status" value="1"/>
</dbReference>
<dbReference type="InterPro" id="IPR011013">
    <property type="entry name" value="Gal_mutarotase_sf_dom"/>
</dbReference>
<organism evidence="9 10">
    <name type="scientific">Gelidibacter maritimus</name>
    <dbReference type="NCBI Taxonomy" id="2761487"/>
    <lineage>
        <taxon>Bacteria</taxon>
        <taxon>Pseudomonadati</taxon>
        <taxon>Bacteroidota</taxon>
        <taxon>Flavobacteriia</taxon>
        <taxon>Flavobacteriales</taxon>
        <taxon>Flavobacteriaceae</taxon>
        <taxon>Gelidibacter</taxon>
    </lineage>
</organism>
<comment type="caution">
    <text evidence="9">The sequence shown here is derived from an EMBL/GenBank/DDBJ whole genome shotgun (WGS) entry which is preliminary data.</text>
</comment>
<dbReference type="Pfam" id="PF02278">
    <property type="entry name" value="Lyase_8"/>
    <property type="match status" value="1"/>
</dbReference>
<evidence type="ECO:0000259" key="7">
    <source>
        <dbReference type="Pfam" id="PF09092"/>
    </source>
</evidence>
<dbReference type="EMBL" id="JACGLT010000013">
    <property type="protein sequence ID" value="MBA6154041.1"/>
    <property type="molecule type" value="Genomic_DNA"/>
</dbReference>
<name>A0A7W2M7Q3_9FLAO</name>
<dbReference type="Gene3D" id="2.70.98.10">
    <property type="match status" value="1"/>
</dbReference>
<dbReference type="Gene3D" id="2.60.120.430">
    <property type="entry name" value="Galactose-binding lectin"/>
    <property type="match status" value="1"/>
</dbReference>
<proteinExistence type="inferred from homology"/>
<dbReference type="Proteomes" id="UP000541857">
    <property type="component" value="Unassembled WGS sequence"/>
</dbReference>
<evidence type="ECO:0000259" key="8">
    <source>
        <dbReference type="Pfam" id="PF09093"/>
    </source>
</evidence>
<dbReference type="InterPro" id="IPR039174">
    <property type="entry name" value="Chondroitin_ABC_lyase"/>
</dbReference>
<dbReference type="Pfam" id="PF09093">
    <property type="entry name" value="Lyase_catalyt"/>
    <property type="match status" value="1"/>
</dbReference>
<keyword evidence="5" id="KW-0456">Lyase</keyword>
<dbReference type="SUPFAM" id="SSF49785">
    <property type="entry name" value="Galactose-binding domain-like"/>
    <property type="match status" value="1"/>
</dbReference>
<dbReference type="GO" id="GO:0030246">
    <property type="term" value="F:carbohydrate binding"/>
    <property type="evidence" value="ECO:0007669"/>
    <property type="project" value="InterPro"/>
</dbReference>
<dbReference type="Gene3D" id="2.60.220.10">
    <property type="entry name" value="Polysaccharide lyase family 8-like, C-terminal"/>
    <property type="match status" value="1"/>
</dbReference>
<dbReference type="InterPro" id="IPR014718">
    <property type="entry name" value="GH-type_carb-bd"/>
</dbReference>
<dbReference type="RefSeq" id="WP_182206324.1">
    <property type="nucleotide sequence ID" value="NZ_JACGLT010000013.1"/>
</dbReference>
<sequence>MMMIQTAFQNTHKSLILATLFLLTSVVSFSQQNYRPAVESFESPTALSSFDSTNGKLSLSNAHSRFGKSSLEWTWHGESAIGTSHFKILSMEESPLQYGAHFPASPTLHLSVYSEAPQDGSITIAFEKDGKQEVHFDLNLDFKGWRRIWVPFYEMKGNPPQKGAQVDYDYFKVSTTSAKGKLFFDDIIYAQYQDDRHQYPDEFVPFIKADKVLSDDHWMPLISNFDRIRNLEAGPVSMAIRMDLKKIEAQIDQDLTIADRYKVYMNTLKEDYNSLGLKDTGETVQGPPLTFREQQEYFNERQQGKKTFNDISDLGKVLNKLSKFHDRATPEQKKQIADMFVAGTKYFLDQGWVAGSNGGTRHHIGYGVREITEAFFRMRIVLYDNGLLNDVGASLHWIYNLGMLLDNPDNFHVNIDYLNTQAYYHLMMIFLFEKQEDQAALLAAYSKFLSITMAQEDEEWGFKPDGSAWHHNGHYPAYALGAFSTVPKIMKMLSPTRFRIRPEGHHNFKRAFLTLKDFSQLYNWGFGNSGRHPLEDGGIQSLKDEYLMLAYSGNPDGTEAIDKDVASAYLRLWGDDDLFNTNIFTGINGIQKERMPGYKTLPYAATAVHRRNQWAALLKGYSKYVWASEIYVDENRYGRYPANGTIELLNRNGESGSGFRQEGWDWNRYPGATVVYLPFKELEPKMPLIMFRSNESFAGATTLDGNGIFGMILNEGKGSNADGKEVNVGFPGRLRAKKSVFSFGDKLIAIGTNISSIDKENPTQTNIFQSYLEDSKQILYSSAGDMKKFPMNSELKSDGKQHSWIVDPYGSGYYMLSDNAVHFKKAHQKSYHNKYSINTGGMNKKGKGAKETEGDYASAWIDHGMAPDNDAYQYVIYPFLNSRDQHGFGKMAADDDSYIIKRADSIAHVVYDVPSKTTGYVIFEANKQMTDGILKTVSEPAFVMLKENTVNLITISVVQPDLNFPEYKKGKFRNYSQPVEMEITLNGKWSPYAEDFIKSTSHENGTTKIKMRFIDGLPREVKLNKL</sequence>
<feature type="domain" description="Lyase catalytic" evidence="8">
    <location>
        <begin position="237"/>
        <end position="575"/>
    </location>
</feature>
<dbReference type="InterPro" id="IPR008929">
    <property type="entry name" value="Chondroitin_lyas"/>
</dbReference>
<evidence type="ECO:0000313" key="10">
    <source>
        <dbReference type="Proteomes" id="UP000541857"/>
    </source>
</evidence>
<dbReference type="PANTHER" id="PTHR37322:SF3">
    <property type="entry name" value="CHONDROITIN SULFATE ABC EXOLYASE"/>
    <property type="match status" value="1"/>
</dbReference>
<feature type="domain" description="Polysaccharide lyase family 8 central" evidence="6">
    <location>
        <begin position="606"/>
        <end position="878"/>
    </location>
</feature>
<feature type="domain" description="Lyase N-terminal" evidence="7">
    <location>
        <begin position="38"/>
        <end position="206"/>
    </location>
</feature>
<reference evidence="9 10" key="1">
    <citation type="submission" date="2020-07" db="EMBL/GenBank/DDBJ databases">
        <title>Bacterium isolated from marine sediment.</title>
        <authorList>
            <person name="Shang D."/>
        </authorList>
    </citation>
    <scope>NUCLEOTIDE SEQUENCE [LARGE SCALE GENOMIC DNA]</scope>
    <source>
        <strain evidence="9 10">F6074</strain>
    </source>
</reference>